<dbReference type="EMBL" id="MQWD01000001">
    <property type="protein sequence ID" value="PAP76089.1"/>
    <property type="molecule type" value="Genomic_DNA"/>
</dbReference>
<dbReference type="Proteomes" id="UP000216339">
    <property type="component" value="Unassembled WGS sequence"/>
</dbReference>
<dbReference type="OrthoDB" id="1495292at2"/>
<name>A0A271J021_9BACT</name>
<reference evidence="3 4" key="1">
    <citation type="submission" date="2016-11" db="EMBL/GenBank/DDBJ databases">
        <title>Study of marine rhodopsin-containing bacteria.</title>
        <authorList>
            <person name="Yoshizawa S."/>
            <person name="Kumagai Y."/>
            <person name="Kogure K."/>
        </authorList>
    </citation>
    <scope>NUCLEOTIDE SEQUENCE [LARGE SCALE GENOMIC DNA]</scope>
    <source>
        <strain evidence="3 4">SAORIC-28</strain>
    </source>
</reference>
<evidence type="ECO:0000313" key="3">
    <source>
        <dbReference type="EMBL" id="PAP76089.1"/>
    </source>
</evidence>
<feature type="region of interest" description="Disordered" evidence="1">
    <location>
        <begin position="107"/>
        <end position="127"/>
    </location>
</feature>
<organism evidence="3 4">
    <name type="scientific">Rubrivirga marina</name>
    <dbReference type="NCBI Taxonomy" id="1196024"/>
    <lineage>
        <taxon>Bacteria</taxon>
        <taxon>Pseudomonadati</taxon>
        <taxon>Rhodothermota</taxon>
        <taxon>Rhodothermia</taxon>
        <taxon>Rhodothermales</taxon>
        <taxon>Rubricoccaceae</taxon>
        <taxon>Rubrivirga</taxon>
    </lineage>
</organism>
<comment type="caution">
    <text evidence="3">The sequence shown here is derived from an EMBL/GenBank/DDBJ whole genome shotgun (WGS) entry which is preliminary data.</text>
</comment>
<proteinExistence type="predicted"/>
<keyword evidence="2" id="KW-1133">Transmembrane helix</keyword>
<keyword evidence="4" id="KW-1185">Reference proteome</keyword>
<feature type="transmembrane region" description="Helical" evidence="2">
    <location>
        <begin position="143"/>
        <end position="166"/>
    </location>
</feature>
<keyword evidence="2" id="KW-0472">Membrane</keyword>
<dbReference type="RefSeq" id="WP_095509730.1">
    <property type="nucleotide sequence ID" value="NZ_MQWD01000001.1"/>
</dbReference>
<evidence type="ECO:0000256" key="1">
    <source>
        <dbReference type="SAM" id="MobiDB-lite"/>
    </source>
</evidence>
<sequence length="295" mass="31118">MTDIALLLDDYPALSPDERAAVDARVAGRPEWAEAHAEARRLAAFVDAATDRDDRPERAVARRFGSPLLDSASGERAEGDDAIDARLDAIAAEAEDPLRRYERLTGHVLGDTPAPGGDSASGPLTLLEPAPARPRLRLVRASTWAAAAAVLLGAYGGLFTVSAALVPERAQVAALGEIEADPPPVLRGDEAVPEADRLAAALGAVDEARRSTLGLFPTYDAATLDAAAAEIEAVVEEADATSWASQEARLALGRILLYRGRDAEAVRVLGTLVEQGSYRGADARRLLDFVRRDGA</sequence>
<dbReference type="AlphaFoldDB" id="A0A271J021"/>
<protein>
    <submittedName>
        <fullName evidence="3">Uncharacterized protein</fullName>
    </submittedName>
</protein>
<evidence type="ECO:0000256" key="2">
    <source>
        <dbReference type="SAM" id="Phobius"/>
    </source>
</evidence>
<evidence type="ECO:0000313" key="4">
    <source>
        <dbReference type="Proteomes" id="UP000216339"/>
    </source>
</evidence>
<keyword evidence="2" id="KW-0812">Transmembrane</keyword>
<accession>A0A271J021</accession>
<gene>
    <name evidence="3" type="ORF">BSZ37_06340</name>
</gene>